<name>A0ABS4QPT0_9NOCA</name>
<keyword evidence="1" id="KW-0812">Transmembrane</keyword>
<protein>
    <recommendedName>
        <fullName evidence="4">Integral membrane protein</fullName>
    </recommendedName>
</protein>
<keyword evidence="1" id="KW-0472">Membrane</keyword>
<feature type="transmembrane region" description="Helical" evidence="1">
    <location>
        <begin position="59"/>
        <end position="78"/>
    </location>
</feature>
<feature type="transmembrane region" description="Helical" evidence="1">
    <location>
        <begin position="84"/>
        <end position="109"/>
    </location>
</feature>
<reference evidence="2 3" key="1">
    <citation type="submission" date="2021-03" db="EMBL/GenBank/DDBJ databases">
        <title>Sequencing the genomes of 1000 actinobacteria strains.</title>
        <authorList>
            <person name="Klenk H.-P."/>
        </authorList>
    </citation>
    <scope>NUCLEOTIDE SEQUENCE [LARGE SCALE GENOMIC DNA]</scope>
    <source>
        <strain evidence="2 3">DSM 45516</strain>
    </source>
</reference>
<keyword evidence="3" id="KW-1185">Reference proteome</keyword>
<evidence type="ECO:0000313" key="3">
    <source>
        <dbReference type="Proteomes" id="UP001519325"/>
    </source>
</evidence>
<sequence>MSDQGPVGPVQRAQRPVRQRVVLAERRGARRIHTRVEVAEQTEIGEALIGGLIRAQLGLALRMALVAVLVLCSLPLLFRVESIGSLVVLGIRLPWLLLGFLVYPALYAVGRLYSHLAERNEHDFLELAED</sequence>
<comment type="caution">
    <text evidence="2">The sequence shown here is derived from an EMBL/GenBank/DDBJ whole genome shotgun (WGS) entry which is preliminary data.</text>
</comment>
<accession>A0ABS4QPT0</accession>
<keyword evidence="1" id="KW-1133">Transmembrane helix</keyword>
<dbReference type="RefSeq" id="WP_209896926.1">
    <property type="nucleotide sequence ID" value="NZ_JAGGMR010000001.1"/>
</dbReference>
<evidence type="ECO:0000313" key="2">
    <source>
        <dbReference type="EMBL" id="MBP2193705.1"/>
    </source>
</evidence>
<organism evidence="2 3">
    <name type="scientific">Nocardia goodfellowii</name>
    <dbReference type="NCBI Taxonomy" id="882446"/>
    <lineage>
        <taxon>Bacteria</taxon>
        <taxon>Bacillati</taxon>
        <taxon>Actinomycetota</taxon>
        <taxon>Actinomycetes</taxon>
        <taxon>Mycobacteriales</taxon>
        <taxon>Nocardiaceae</taxon>
        <taxon>Nocardia</taxon>
    </lineage>
</organism>
<dbReference type="Proteomes" id="UP001519325">
    <property type="component" value="Unassembled WGS sequence"/>
</dbReference>
<dbReference type="EMBL" id="JAGGMR010000001">
    <property type="protein sequence ID" value="MBP2193705.1"/>
    <property type="molecule type" value="Genomic_DNA"/>
</dbReference>
<gene>
    <name evidence="2" type="ORF">BJ987_006606</name>
</gene>
<evidence type="ECO:0000256" key="1">
    <source>
        <dbReference type="SAM" id="Phobius"/>
    </source>
</evidence>
<evidence type="ECO:0008006" key="4">
    <source>
        <dbReference type="Google" id="ProtNLM"/>
    </source>
</evidence>
<proteinExistence type="predicted"/>